<dbReference type="PROSITE" id="PS51257">
    <property type="entry name" value="PROKAR_LIPOPROTEIN"/>
    <property type="match status" value="1"/>
</dbReference>
<keyword evidence="1" id="KW-0732">Signal</keyword>
<evidence type="ECO:0000313" key="3">
    <source>
        <dbReference type="EMBL" id="TKC00543.1"/>
    </source>
</evidence>
<evidence type="ECO:0000256" key="1">
    <source>
        <dbReference type="SAM" id="SignalP"/>
    </source>
</evidence>
<dbReference type="RefSeq" id="WP_136824751.1">
    <property type="nucleotide sequence ID" value="NZ_SWBP01000001.1"/>
</dbReference>
<feature type="chain" id="PRO_5020575670" evidence="1">
    <location>
        <begin position="24"/>
        <end position="430"/>
    </location>
</feature>
<sequence length="430" mass="46996">MKFIKTNLIITCCSLLFLLSSCQKEFSNLVETNVVSKKASTNNLLLASLPKPCIQRSLVAGQNTIVGTVDVAVGIKGELYLTYNITKPNVYLLQIHADIFETIEQFKGDRKISGGGAVPGKFNYSNTFTAESKTTSYTVVIPKSYVDQNAVNGKLFIATHATLSTGDSAWAGITKDSSKGTSLENAYQFPGANWSVYFDFNTSECSGVDFTFAWEDLQNHGNDGDYNDLVVMANGLRTGNDLKLTFKISARGAWNDHQFKIRIPKTGITGILDANSGQSSYTTDGNDYIITIFSSTKFAMQANGAPYDQANVFLQYPCVAFGVKEITLQVNEDFEYNTSKPYLPFISVYPSGAAPYGGGNYDLSIYDFSGQDTWTSASGNVYPNGVIIPRTWRWPLEGVNIAGPYPSFPADNWAGNLANASLTFDPNRCL</sequence>
<name>A0A4U1C553_9SPHI</name>
<dbReference type="AlphaFoldDB" id="A0A4U1C553"/>
<evidence type="ECO:0000259" key="2">
    <source>
        <dbReference type="Pfam" id="PF16130"/>
    </source>
</evidence>
<dbReference type="OrthoDB" id="599464at2"/>
<dbReference type="Pfam" id="PF16130">
    <property type="entry name" value="DUF4842"/>
    <property type="match status" value="1"/>
</dbReference>
<feature type="signal peptide" evidence="1">
    <location>
        <begin position="1"/>
        <end position="23"/>
    </location>
</feature>
<gene>
    <name evidence="3" type="ORF">FA046_02355</name>
</gene>
<protein>
    <submittedName>
        <fullName evidence="3">DUF4842 domain-containing protein</fullName>
    </submittedName>
</protein>
<dbReference type="Proteomes" id="UP000308181">
    <property type="component" value="Unassembled WGS sequence"/>
</dbReference>
<comment type="caution">
    <text evidence="3">The sequence shown here is derived from an EMBL/GenBank/DDBJ whole genome shotgun (WGS) entry which is preliminary data.</text>
</comment>
<accession>A0A4U1C553</accession>
<organism evidence="3 4">
    <name type="scientific">Pedobacter cryophilus</name>
    <dbReference type="NCBI Taxonomy" id="2571271"/>
    <lineage>
        <taxon>Bacteria</taxon>
        <taxon>Pseudomonadati</taxon>
        <taxon>Bacteroidota</taxon>
        <taxon>Sphingobacteriia</taxon>
        <taxon>Sphingobacteriales</taxon>
        <taxon>Sphingobacteriaceae</taxon>
        <taxon>Pedobacter</taxon>
    </lineage>
</organism>
<reference evidence="3 4" key="1">
    <citation type="submission" date="2019-04" db="EMBL/GenBank/DDBJ databases">
        <title>Pedobacter sp. AR-3-17 sp. nov., isolated from Arctic soil.</title>
        <authorList>
            <person name="Dahal R.H."/>
            <person name="Kim D.-U."/>
        </authorList>
    </citation>
    <scope>NUCLEOTIDE SEQUENCE [LARGE SCALE GENOMIC DNA]</scope>
    <source>
        <strain evidence="3 4">AR-3-17</strain>
    </source>
</reference>
<evidence type="ECO:0000313" key="4">
    <source>
        <dbReference type="Proteomes" id="UP000308181"/>
    </source>
</evidence>
<dbReference type="EMBL" id="SWBP01000001">
    <property type="protein sequence ID" value="TKC00543.1"/>
    <property type="molecule type" value="Genomic_DNA"/>
</dbReference>
<proteinExistence type="predicted"/>
<dbReference type="InterPro" id="IPR032295">
    <property type="entry name" value="DUF4842"/>
</dbReference>
<feature type="domain" description="DUF4842" evidence="2">
    <location>
        <begin position="242"/>
        <end position="409"/>
    </location>
</feature>
<keyword evidence="4" id="KW-1185">Reference proteome</keyword>